<gene>
    <name evidence="2" type="ORF">PBY51_018486</name>
</gene>
<feature type="region of interest" description="Disordered" evidence="1">
    <location>
        <begin position="37"/>
        <end position="67"/>
    </location>
</feature>
<accession>A0AAN8ASE2</accession>
<evidence type="ECO:0000313" key="3">
    <source>
        <dbReference type="Proteomes" id="UP001346869"/>
    </source>
</evidence>
<reference evidence="2 3" key="2">
    <citation type="journal article" date="2023" name="Mol. Biol. Evol.">
        <title>Genomics of Secondarily Temperate Adaptation in the Only Non-Antarctic Icefish.</title>
        <authorList>
            <person name="Rivera-Colon A.G."/>
            <person name="Rayamajhi N."/>
            <person name="Minhas B.F."/>
            <person name="Madrigal G."/>
            <person name="Bilyk K.T."/>
            <person name="Yoon V."/>
            <person name="Hune M."/>
            <person name="Gregory S."/>
            <person name="Cheng C.H.C."/>
            <person name="Catchen J.M."/>
        </authorList>
    </citation>
    <scope>NUCLEOTIDE SEQUENCE [LARGE SCALE GENOMIC DNA]</scope>
    <source>
        <strain evidence="2">JMC-PN-2008</strain>
    </source>
</reference>
<organism evidence="2 3">
    <name type="scientific">Eleginops maclovinus</name>
    <name type="common">Patagonian blennie</name>
    <name type="synonym">Eleginus maclovinus</name>
    <dbReference type="NCBI Taxonomy" id="56733"/>
    <lineage>
        <taxon>Eukaryota</taxon>
        <taxon>Metazoa</taxon>
        <taxon>Chordata</taxon>
        <taxon>Craniata</taxon>
        <taxon>Vertebrata</taxon>
        <taxon>Euteleostomi</taxon>
        <taxon>Actinopterygii</taxon>
        <taxon>Neopterygii</taxon>
        <taxon>Teleostei</taxon>
        <taxon>Neoteleostei</taxon>
        <taxon>Acanthomorphata</taxon>
        <taxon>Eupercaria</taxon>
        <taxon>Perciformes</taxon>
        <taxon>Notothenioidei</taxon>
        <taxon>Eleginopidae</taxon>
        <taxon>Eleginops</taxon>
    </lineage>
</organism>
<sequence>MFRLTNNLLYLHPPRPPCPVWTVWSWTWTDCLSTPPPAAGPPLLETAPPPPISLEPLTPPHPSAQRPSDITIAVTSGGSFFTRTSMSPLVCEMELPDLQNSVDLYNDNKS</sequence>
<name>A0AAN8ASE2_ELEMC</name>
<dbReference type="Proteomes" id="UP001346869">
    <property type="component" value="Unassembled WGS sequence"/>
</dbReference>
<reference evidence="2 3" key="1">
    <citation type="journal article" date="2023" name="Genes (Basel)">
        <title>Chromosome-Level Genome Assembly and Circadian Gene Repertoire of the Patagonia Blennie Eleginops maclovinus-The Closest Ancestral Proxy of Antarctic Cryonotothenioids.</title>
        <authorList>
            <person name="Cheng C.C."/>
            <person name="Rivera-Colon A.G."/>
            <person name="Minhas B.F."/>
            <person name="Wilson L."/>
            <person name="Rayamajhi N."/>
            <person name="Vargas-Chacoff L."/>
            <person name="Catchen J.M."/>
        </authorList>
    </citation>
    <scope>NUCLEOTIDE SEQUENCE [LARGE SCALE GENOMIC DNA]</scope>
    <source>
        <strain evidence="2">JMC-PN-2008</strain>
    </source>
</reference>
<evidence type="ECO:0000313" key="2">
    <source>
        <dbReference type="EMBL" id="KAK5873446.1"/>
    </source>
</evidence>
<evidence type="ECO:0000256" key="1">
    <source>
        <dbReference type="SAM" id="MobiDB-lite"/>
    </source>
</evidence>
<feature type="compositionally biased region" description="Pro residues" evidence="1">
    <location>
        <begin position="47"/>
        <end position="62"/>
    </location>
</feature>
<keyword evidence="3" id="KW-1185">Reference proteome</keyword>
<protein>
    <submittedName>
        <fullName evidence="2">Uncharacterized protein</fullName>
    </submittedName>
</protein>
<proteinExistence type="predicted"/>
<comment type="caution">
    <text evidence="2">The sequence shown here is derived from an EMBL/GenBank/DDBJ whole genome shotgun (WGS) entry which is preliminary data.</text>
</comment>
<dbReference type="AlphaFoldDB" id="A0AAN8ASE2"/>
<dbReference type="EMBL" id="JAUZQC010000003">
    <property type="protein sequence ID" value="KAK5873446.1"/>
    <property type="molecule type" value="Genomic_DNA"/>
</dbReference>